<evidence type="ECO:0000313" key="2">
    <source>
        <dbReference type="EMBL" id="KVH91038.1"/>
    </source>
</evidence>
<sequence length="427" mass="47750">MSESVIDFKALYSKKKLYDSAFLLPAKCDINKVISAEETDNRDMLESVSSDPSSLIPSTAADSIQPQPSASSRRPSIRVTTEFDSDTSLFFHKVSCKLFHNLAKLKLCFQNNNEGHVSHPQLTFTSKHLSCRYDLHEYNALLNGSFEIAPGLQLTAAHDVKAQLGEVTMAADLAPACKLELTSPFPSVGLPKTTLRFPFGEVSLEENEDLEEEDASPKLSVSGIFKGQVLNGICNAQYRDDNLNLRYSYKDELTTFIPSISLPSNALSFSFKRRFGPSDKLSYSYYFDTNCWSAVYKHTIGKEYKVKAGYDSEVQLVLAKKGIAMTRCLTLKTEDGCCAIEEHKESRSSAIEIFHQEKGGRLIIRLPFTTMAVLLSTGAWIRLKVGEEDGKAKTAPMKMKVQLMLQVPQDDVRSSALMFRVKKRWDI</sequence>
<reference evidence="2 3" key="1">
    <citation type="journal article" date="2016" name="Sci. Rep.">
        <title>The genome sequence of the outbreeding globe artichoke constructed de novo incorporating a phase-aware low-pass sequencing strategy of F1 progeny.</title>
        <authorList>
            <person name="Scaglione D."/>
            <person name="Reyes-Chin-Wo S."/>
            <person name="Acquadro A."/>
            <person name="Froenicke L."/>
            <person name="Portis E."/>
            <person name="Beitel C."/>
            <person name="Tirone M."/>
            <person name="Mauro R."/>
            <person name="Lo Monaco A."/>
            <person name="Mauromicale G."/>
            <person name="Faccioli P."/>
            <person name="Cattivelli L."/>
            <person name="Rieseberg L."/>
            <person name="Michelmore R."/>
            <person name="Lanteri S."/>
        </authorList>
    </citation>
    <scope>NUCLEOTIDE SEQUENCE [LARGE SCALE GENOMIC DNA]</scope>
    <source>
        <strain evidence="2">2C</strain>
    </source>
</reference>
<dbReference type="InterPro" id="IPR038951">
    <property type="entry name" value="OEP37-like"/>
</dbReference>
<dbReference type="Gramene" id="KVH91038">
    <property type="protein sequence ID" value="KVH91038"/>
    <property type="gene ID" value="Ccrd_006981"/>
</dbReference>
<comment type="caution">
    <text evidence="2">The sequence shown here is derived from an EMBL/GenBank/DDBJ whole genome shotgun (WGS) entry which is preliminary data.</text>
</comment>
<dbReference type="STRING" id="59895.A0A103XHZ7"/>
<dbReference type="Proteomes" id="UP000243975">
    <property type="component" value="Unassembled WGS sequence"/>
</dbReference>
<protein>
    <submittedName>
        <fullName evidence="2">Uncharacterized protein</fullName>
    </submittedName>
</protein>
<dbReference type="GO" id="GO:0009707">
    <property type="term" value="C:chloroplast outer membrane"/>
    <property type="evidence" value="ECO:0007669"/>
    <property type="project" value="TreeGrafter"/>
</dbReference>
<evidence type="ECO:0000313" key="3">
    <source>
        <dbReference type="Proteomes" id="UP000243975"/>
    </source>
</evidence>
<dbReference type="PANTHER" id="PTHR35484">
    <property type="entry name" value="OUTER ENVELOPE PORE PROTEIN 37, CHLOROPLASTIC"/>
    <property type="match status" value="1"/>
</dbReference>
<accession>A0A103XHZ7</accession>
<organism evidence="2 3">
    <name type="scientific">Cynara cardunculus var. scolymus</name>
    <name type="common">Globe artichoke</name>
    <name type="synonym">Cynara scolymus</name>
    <dbReference type="NCBI Taxonomy" id="59895"/>
    <lineage>
        <taxon>Eukaryota</taxon>
        <taxon>Viridiplantae</taxon>
        <taxon>Streptophyta</taxon>
        <taxon>Embryophyta</taxon>
        <taxon>Tracheophyta</taxon>
        <taxon>Spermatophyta</taxon>
        <taxon>Magnoliopsida</taxon>
        <taxon>eudicotyledons</taxon>
        <taxon>Gunneridae</taxon>
        <taxon>Pentapetalae</taxon>
        <taxon>asterids</taxon>
        <taxon>campanulids</taxon>
        <taxon>Asterales</taxon>
        <taxon>Asteraceae</taxon>
        <taxon>Carduoideae</taxon>
        <taxon>Cardueae</taxon>
        <taxon>Carduinae</taxon>
        <taxon>Cynara</taxon>
    </lineage>
</organism>
<evidence type="ECO:0000256" key="1">
    <source>
        <dbReference type="SAM" id="MobiDB-lite"/>
    </source>
</evidence>
<feature type="region of interest" description="Disordered" evidence="1">
    <location>
        <begin position="42"/>
        <end position="76"/>
    </location>
</feature>
<keyword evidence="3" id="KW-1185">Reference proteome</keyword>
<dbReference type="GO" id="GO:0005216">
    <property type="term" value="F:monoatomic ion channel activity"/>
    <property type="evidence" value="ECO:0007669"/>
    <property type="project" value="InterPro"/>
</dbReference>
<dbReference type="AlphaFoldDB" id="A0A103XHZ7"/>
<dbReference type="PANTHER" id="PTHR35484:SF2">
    <property type="entry name" value="OUTER ENVELOPE PORE PROTEIN 37, CHLOROPLASTIC"/>
    <property type="match status" value="1"/>
</dbReference>
<dbReference type="EMBL" id="LEKV01005084">
    <property type="protein sequence ID" value="KVH91038.1"/>
    <property type="molecule type" value="Genomic_DNA"/>
</dbReference>
<dbReference type="OMA" id="FRIKKRW"/>
<dbReference type="GO" id="GO:0006812">
    <property type="term" value="P:monoatomic cation transport"/>
    <property type="evidence" value="ECO:0007669"/>
    <property type="project" value="InterPro"/>
</dbReference>
<feature type="compositionally biased region" description="Low complexity" evidence="1">
    <location>
        <begin position="47"/>
        <end position="76"/>
    </location>
</feature>
<gene>
    <name evidence="2" type="ORF">Ccrd_006981</name>
</gene>
<proteinExistence type="predicted"/>
<name>A0A103XHZ7_CYNCS</name>